<evidence type="ECO:0000313" key="13">
    <source>
        <dbReference type="EMBL" id="CAD6492308.1"/>
    </source>
</evidence>
<organism evidence="13 14">
    <name type="scientific">Candidatus Argoarchaeum ethanivorans</name>
    <dbReference type="NCBI Taxonomy" id="2608793"/>
    <lineage>
        <taxon>Archaea</taxon>
        <taxon>Methanobacteriati</taxon>
        <taxon>Methanobacteriota</taxon>
        <taxon>Stenosarchaea group</taxon>
        <taxon>Methanomicrobia</taxon>
        <taxon>Methanosarcinales</taxon>
        <taxon>Methanosarcinales incertae sedis</taxon>
        <taxon>GOM Arc I cluster</taxon>
        <taxon>Candidatus Argoarchaeum</taxon>
    </lineage>
</organism>
<dbReference type="PIRSF" id="PIRSF006247">
    <property type="entry name" value="TrkH"/>
    <property type="match status" value="1"/>
</dbReference>
<proteinExistence type="inferred from homology"/>
<evidence type="ECO:0000256" key="2">
    <source>
        <dbReference type="ARBA" id="ARBA00009137"/>
    </source>
</evidence>
<feature type="transmembrane region" description="Helical" evidence="12">
    <location>
        <begin position="419"/>
        <end position="439"/>
    </location>
</feature>
<dbReference type="EMBL" id="CAJHIO010000011">
    <property type="protein sequence ID" value="CAD6492308.1"/>
    <property type="molecule type" value="Genomic_DNA"/>
</dbReference>
<feature type="transmembrane region" description="Helical" evidence="12">
    <location>
        <begin position="451"/>
        <end position="472"/>
    </location>
</feature>
<keyword evidence="9 12" id="KW-1133">Transmembrane helix</keyword>
<feature type="transmembrane region" description="Helical" evidence="12">
    <location>
        <begin position="37"/>
        <end position="58"/>
    </location>
</feature>
<feature type="transmembrane region" description="Helical" evidence="12">
    <location>
        <begin position="133"/>
        <end position="153"/>
    </location>
</feature>
<evidence type="ECO:0000256" key="11">
    <source>
        <dbReference type="ARBA" id="ARBA00023136"/>
    </source>
</evidence>
<evidence type="ECO:0000256" key="4">
    <source>
        <dbReference type="ARBA" id="ARBA00022475"/>
    </source>
</evidence>
<keyword evidence="10" id="KW-0406">Ion transport</keyword>
<feature type="transmembrane region" description="Helical" evidence="12">
    <location>
        <begin position="328"/>
        <end position="350"/>
    </location>
</feature>
<feature type="transmembrane region" description="Helical" evidence="12">
    <location>
        <begin position="236"/>
        <end position="257"/>
    </location>
</feature>
<evidence type="ECO:0000256" key="8">
    <source>
        <dbReference type="ARBA" id="ARBA00022958"/>
    </source>
</evidence>
<keyword evidence="11 12" id="KW-0472">Membrane</keyword>
<dbReference type="PANTHER" id="PTHR32024">
    <property type="entry name" value="TRK SYSTEM POTASSIUM UPTAKE PROTEIN TRKG-RELATED"/>
    <property type="match status" value="1"/>
</dbReference>
<keyword evidence="5" id="KW-0997">Cell inner membrane</keyword>
<gene>
    <name evidence="13" type="ORF">CHKLHMKO_00248</name>
</gene>
<keyword evidence="4" id="KW-1003">Cell membrane</keyword>
<feature type="transmembrane region" description="Helical" evidence="12">
    <location>
        <begin position="390"/>
        <end position="413"/>
    </location>
</feature>
<dbReference type="InterPro" id="IPR004772">
    <property type="entry name" value="TrkH"/>
</dbReference>
<evidence type="ECO:0000256" key="12">
    <source>
        <dbReference type="SAM" id="Phobius"/>
    </source>
</evidence>
<evidence type="ECO:0000256" key="9">
    <source>
        <dbReference type="ARBA" id="ARBA00022989"/>
    </source>
</evidence>
<dbReference type="GO" id="GO:0005886">
    <property type="term" value="C:plasma membrane"/>
    <property type="evidence" value="ECO:0007669"/>
    <property type="project" value="UniProtKB-SubCell"/>
</dbReference>
<comment type="caution">
    <text evidence="13">The sequence shown here is derived from an EMBL/GenBank/DDBJ whole genome shotgun (WGS) entry which is preliminary data.</text>
</comment>
<sequence length="478" mass="51911">MDYKIVFNVIGKLLILLAASMLLPLIVAIYYKEPASINVFAAASIITAITGAILSLALKSKGEFRRRESFAIVAVGWFVVTVFAAIPYLLYGLHPVDALFESMAGLTTTGSTILTDIEGHTRSFLFWRSLTQWLGGMGIIVLVLAIAPGLGVAGRQLFKAEAPGPESDKLTPHLKATAKILWSVYLVFSIAEMVLLYLAGLTVYDAVTTTFSTMATGGFLPHEESILSFHNPYVEIIIILFMFIAGASFALHYKTFFVNKKSLVKNREFQIYTLILGAASLLVAMQLKASGLDIVESIRLSTFQVVSIMTSTGFATADFNQWGDFSRIILLFLMFIGGCAGSTGGAIKVVRISLLIKYSYRELFKALHPHVVKPVRFAGKAIPSEIMQSVLAFISLYMFAFVVSTLLLSGLGLDFISSLSASAATLGNVGPGLGLVGPMSSYAAIPAVGKIVLILNMWIGRLEVITVLILFIPEFWKR</sequence>
<evidence type="ECO:0000256" key="1">
    <source>
        <dbReference type="ARBA" id="ARBA00004429"/>
    </source>
</evidence>
<comment type="subcellular location">
    <subcellularLocation>
        <location evidence="1">Cell inner membrane</location>
        <topology evidence="1">Multi-pass membrane protein</topology>
    </subcellularLocation>
</comment>
<reference evidence="13" key="1">
    <citation type="submission" date="2020-10" db="EMBL/GenBank/DDBJ databases">
        <authorList>
            <person name="Hahn C.J."/>
            <person name="Laso-Perez R."/>
            <person name="Vulcano F."/>
            <person name="Vaziourakis K.-M."/>
            <person name="Stokke R."/>
            <person name="Steen I.H."/>
            <person name="Teske A."/>
            <person name="Boetius A."/>
            <person name="Liebeke M."/>
            <person name="Amann R."/>
            <person name="Knittel K."/>
        </authorList>
    </citation>
    <scope>NUCLEOTIDE SEQUENCE</scope>
    <source>
        <strain evidence="13">Gfbio:e3339647-f889-4370-9287-4fb5cb688e4c:AG392O15_GoMArc1</strain>
    </source>
</reference>
<dbReference type="InterPro" id="IPR003445">
    <property type="entry name" value="Cat_transpt"/>
</dbReference>
<feature type="transmembrane region" description="Helical" evidence="12">
    <location>
        <begin position="180"/>
        <end position="204"/>
    </location>
</feature>
<keyword evidence="6" id="KW-0633">Potassium transport</keyword>
<feature type="transmembrane region" description="Helical" evidence="12">
    <location>
        <begin position="70"/>
        <end position="91"/>
    </location>
</feature>
<evidence type="ECO:0000256" key="7">
    <source>
        <dbReference type="ARBA" id="ARBA00022692"/>
    </source>
</evidence>
<evidence type="ECO:0000313" key="14">
    <source>
        <dbReference type="Proteomes" id="UP000610373"/>
    </source>
</evidence>
<keyword evidence="7 12" id="KW-0812">Transmembrane</keyword>
<evidence type="ECO:0000256" key="3">
    <source>
        <dbReference type="ARBA" id="ARBA00022448"/>
    </source>
</evidence>
<dbReference type="GO" id="GO:0015379">
    <property type="term" value="F:potassium:chloride symporter activity"/>
    <property type="evidence" value="ECO:0007669"/>
    <property type="project" value="InterPro"/>
</dbReference>
<feature type="transmembrane region" description="Helical" evidence="12">
    <location>
        <begin position="269"/>
        <end position="287"/>
    </location>
</feature>
<evidence type="ECO:0000256" key="6">
    <source>
        <dbReference type="ARBA" id="ARBA00022538"/>
    </source>
</evidence>
<dbReference type="PANTHER" id="PTHR32024:SF2">
    <property type="entry name" value="TRK SYSTEM POTASSIUM UPTAKE PROTEIN TRKG-RELATED"/>
    <property type="match status" value="1"/>
</dbReference>
<feature type="transmembrane region" description="Helical" evidence="12">
    <location>
        <begin position="12"/>
        <end position="31"/>
    </location>
</feature>
<protein>
    <submittedName>
        <fullName evidence="13">Cation transport protein</fullName>
    </submittedName>
</protein>
<dbReference type="Pfam" id="PF02386">
    <property type="entry name" value="TrkH"/>
    <property type="match status" value="1"/>
</dbReference>
<keyword evidence="3" id="KW-0813">Transport</keyword>
<name>A0A811T904_9EURY</name>
<keyword evidence="8" id="KW-0630">Potassium</keyword>
<dbReference type="AlphaFoldDB" id="A0A811T904"/>
<accession>A0A811T904</accession>
<evidence type="ECO:0000256" key="5">
    <source>
        <dbReference type="ARBA" id="ARBA00022519"/>
    </source>
</evidence>
<dbReference type="Proteomes" id="UP000610373">
    <property type="component" value="Unassembled WGS sequence"/>
</dbReference>
<evidence type="ECO:0000256" key="10">
    <source>
        <dbReference type="ARBA" id="ARBA00023065"/>
    </source>
</evidence>
<comment type="similarity">
    <text evidence="2">Belongs to the TrkH potassium transport family.</text>
</comment>